<dbReference type="EMBL" id="GACK01000392">
    <property type="protein sequence ID" value="JAA64642.1"/>
    <property type="molecule type" value="mRNA"/>
</dbReference>
<evidence type="ECO:0000313" key="1">
    <source>
        <dbReference type="EMBL" id="JAA64642.1"/>
    </source>
</evidence>
<feature type="non-terminal residue" evidence="1">
    <location>
        <position position="318"/>
    </location>
</feature>
<proteinExistence type="evidence at transcript level"/>
<dbReference type="PANTHER" id="PTHR35385">
    <property type="entry name" value="PROTEIN B, PUTATIVE-RELATED-RELATED"/>
    <property type="match status" value="1"/>
</dbReference>
<reference evidence="1" key="2">
    <citation type="journal article" date="2015" name="J. Proteomics">
        <title>Sexual differences in the sialomes of the zebra tick, Rhipicephalus pulchellus.</title>
        <authorList>
            <person name="Tan A.W."/>
            <person name="Francischetti I.M."/>
            <person name="Slovak M."/>
            <person name="Kini R.M."/>
            <person name="Ribeiro J.M."/>
        </authorList>
    </citation>
    <scope>NUCLEOTIDE SEQUENCE</scope>
    <source>
        <tissue evidence="1">Salivary gland</tissue>
    </source>
</reference>
<protein>
    <recommendedName>
        <fullName evidence="2">MULE transposase domain-containing protein</fullName>
    </recommendedName>
</protein>
<accession>L7MLE7</accession>
<sequence length="318" mass="35368">MVYHKKWSCHLSHRNKSCPTSLEKPACPAKLSIKIKIVNRNTKKNDKFLCLDPPLPAVIRLISKHNHKSDCADAPVSTRPAPEARLKFEGYFELGMNPSEAKRHNQRLLLAAGDSGADGPANPKLSCLYNWHKEWRADKYGSPENPLPKLTEKAAAYASSGADIKLSGTSDSWAVLLVTPIMHRAQELKSASDLIFVDTVTSCDATKSMVTLFLTATKAGAVPIAAFIHKEQDTEGYLKAFDLLRTDYPLCFGNQQHPAAFITDSLVPLKTALLQTWPGARQLLCHVRILQAEWRRLNSGEVINVPKQEHCQLFSSFR</sequence>
<name>L7MLE7_RHIPC</name>
<dbReference type="AlphaFoldDB" id="L7MLE7"/>
<reference evidence="1" key="1">
    <citation type="submission" date="2012-11" db="EMBL/GenBank/DDBJ databases">
        <authorList>
            <person name="Lucero-Rivera Y.E."/>
            <person name="Tovar-Ramirez D."/>
        </authorList>
    </citation>
    <scope>NUCLEOTIDE SEQUENCE</scope>
    <source>
        <tissue evidence="1">Salivary gland</tissue>
    </source>
</reference>
<dbReference type="PANTHER" id="PTHR35385:SF2">
    <property type="entry name" value="PROTEIN B, PUTATIVE-RELATED"/>
    <property type="match status" value="1"/>
</dbReference>
<evidence type="ECO:0008006" key="2">
    <source>
        <dbReference type="Google" id="ProtNLM"/>
    </source>
</evidence>
<organism evidence="1">
    <name type="scientific">Rhipicephalus pulchellus</name>
    <name type="common">Yellow backed tick</name>
    <name type="synonym">Dermacentor pulchellus</name>
    <dbReference type="NCBI Taxonomy" id="72859"/>
    <lineage>
        <taxon>Eukaryota</taxon>
        <taxon>Metazoa</taxon>
        <taxon>Ecdysozoa</taxon>
        <taxon>Arthropoda</taxon>
        <taxon>Chelicerata</taxon>
        <taxon>Arachnida</taxon>
        <taxon>Acari</taxon>
        <taxon>Parasitiformes</taxon>
        <taxon>Ixodida</taxon>
        <taxon>Ixodoidea</taxon>
        <taxon>Ixodidae</taxon>
        <taxon>Rhipicephalinae</taxon>
        <taxon>Rhipicephalus</taxon>
        <taxon>Rhipicephalus</taxon>
    </lineage>
</organism>